<dbReference type="OrthoDB" id="7473114at2759"/>
<comment type="caution">
    <text evidence="2">The sequence shown here is derived from an EMBL/GenBank/DDBJ whole genome shotgun (WGS) entry which is preliminary data.</text>
</comment>
<evidence type="ECO:0000313" key="2">
    <source>
        <dbReference type="EMBL" id="CAA0823042.1"/>
    </source>
</evidence>
<dbReference type="Pfam" id="PF07727">
    <property type="entry name" value="RVT_2"/>
    <property type="match status" value="1"/>
</dbReference>
<sequence length="251" mass="28890">MLMVFFLRTPIHFHHHLLCRRLLPLAAFVRRVTWSSHPLFHHLILLLRTPLMIFLTNSLLMRNSVSNQIPRHELLLLRHAHLLLPCIRCKLEQSQVSLNLDILPPLTVHLFSLLLRLLTEPRGITTALKYPEWVRAMLEELSALKANNTWSLVSRPSSTNTVDSRWVFCTKLLADGSVDRYKARLVAQGFSQIPGFDHSHLQSGCQSIHYSNCSFTFCYELLATSPTGRKKCLLKWCTLFSGLYGTSPWVH</sequence>
<feature type="domain" description="Reverse transcriptase Ty1/copia-type" evidence="1">
    <location>
        <begin position="147"/>
        <end position="203"/>
    </location>
</feature>
<gene>
    <name evidence="2" type="ORF">SHERM_20231</name>
</gene>
<organism evidence="2 3">
    <name type="scientific">Striga hermonthica</name>
    <name type="common">Purple witchweed</name>
    <name type="synonym">Buchnera hermonthica</name>
    <dbReference type="NCBI Taxonomy" id="68872"/>
    <lineage>
        <taxon>Eukaryota</taxon>
        <taxon>Viridiplantae</taxon>
        <taxon>Streptophyta</taxon>
        <taxon>Embryophyta</taxon>
        <taxon>Tracheophyta</taxon>
        <taxon>Spermatophyta</taxon>
        <taxon>Magnoliopsida</taxon>
        <taxon>eudicotyledons</taxon>
        <taxon>Gunneridae</taxon>
        <taxon>Pentapetalae</taxon>
        <taxon>asterids</taxon>
        <taxon>lamiids</taxon>
        <taxon>Lamiales</taxon>
        <taxon>Orobanchaceae</taxon>
        <taxon>Buchnereae</taxon>
        <taxon>Striga</taxon>
    </lineage>
</organism>
<evidence type="ECO:0000313" key="3">
    <source>
        <dbReference type="Proteomes" id="UP001153555"/>
    </source>
</evidence>
<keyword evidence="3" id="KW-1185">Reference proteome</keyword>
<name>A0A9N7N7Y8_STRHE</name>
<reference evidence="2" key="1">
    <citation type="submission" date="2019-12" db="EMBL/GenBank/DDBJ databases">
        <authorList>
            <person name="Scholes J."/>
        </authorList>
    </citation>
    <scope>NUCLEOTIDE SEQUENCE</scope>
</reference>
<dbReference type="AlphaFoldDB" id="A0A9N7N7Y8"/>
<evidence type="ECO:0000259" key="1">
    <source>
        <dbReference type="Pfam" id="PF07727"/>
    </source>
</evidence>
<accession>A0A9N7N7Y8</accession>
<dbReference type="EMBL" id="CACSLK010024531">
    <property type="protein sequence ID" value="CAA0823042.1"/>
    <property type="molecule type" value="Genomic_DNA"/>
</dbReference>
<dbReference type="InterPro" id="IPR013103">
    <property type="entry name" value="RVT_2"/>
</dbReference>
<protein>
    <submittedName>
        <fullName evidence="2">Uncharacterized mitochondrial protein AtMg00820</fullName>
    </submittedName>
</protein>
<dbReference type="Proteomes" id="UP001153555">
    <property type="component" value="Unassembled WGS sequence"/>
</dbReference>
<proteinExistence type="predicted"/>